<proteinExistence type="predicted"/>
<accession>A0ACB0KXI0</accession>
<dbReference type="EMBL" id="CASHSV030000311">
    <property type="protein sequence ID" value="CAJ2661006.1"/>
    <property type="molecule type" value="Genomic_DNA"/>
</dbReference>
<evidence type="ECO:0000313" key="2">
    <source>
        <dbReference type="Proteomes" id="UP001177021"/>
    </source>
</evidence>
<organism evidence="1 2">
    <name type="scientific">Trifolium pratense</name>
    <name type="common">Red clover</name>
    <dbReference type="NCBI Taxonomy" id="57577"/>
    <lineage>
        <taxon>Eukaryota</taxon>
        <taxon>Viridiplantae</taxon>
        <taxon>Streptophyta</taxon>
        <taxon>Embryophyta</taxon>
        <taxon>Tracheophyta</taxon>
        <taxon>Spermatophyta</taxon>
        <taxon>Magnoliopsida</taxon>
        <taxon>eudicotyledons</taxon>
        <taxon>Gunneridae</taxon>
        <taxon>Pentapetalae</taxon>
        <taxon>rosids</taxon>
        <taxon>fabids</taxon>
        <taxon>Fabales</taxon>
        <taxon>Fabaceae</taxon>
        <taxon>Papilionoideae</taxon>
        <taxon>50 kb inversion clade</taxon>
        <taxon>NPAAA clade</taxon>
        <taxon>Hologalegina</taxon>
        <taxon>IRL clade</taxon>
        <taxon>Trifolieae</taxon>
        <taxon>Trifolium</taxon>
    </lineage>
</organism>
<gene>
    <name evidence="1" type="ORF">MILVUS5_LOCUS26825</name>
</gene>
<sequence length="225" mass="26010">MEIFKNYNIMKRKRSNTPKMKRRVCALHSMDFSSDEYEAADGLVLLQTLFQKKKIVRNLKITFGGKRLCKRSGNNNVHSAPQMNVPNVVMGNEYNPPTIPGVSNHNILGCCKPFKKILSTSDLNVALNRLFLEKGHVEKYFLPLLKEGEDLEEGIDVVVYDMQGQTFNMKFKFWSGKFYVLNGGWKTFFLSHSFLANQDHITVWMFRHSETDNLCFSLSVRRVQT</sequence>
<keyword evidence="2" id="KW-1185">Reference proteome</keyword>
<reference evidence="1" key="1">
    <citation type="submission" date="2023-10" db="EMBL/GenBank/DDBJ databases">
        <authorList>
            <person name="Rodriguez Cubillos JULIANA M."/>
            <person name="De Vega J."/>
        </authorList>
    </citation>
    <scope>NUCLEOTIDE SEQUENCE</scope>
</reference>
<dbReference type="Proteomes" id="UP001177021">
    <property type="component" value="Unassembled WGS sequence"/>
</dbReference>
<protein>
    <submittedName>
        <fullName evidence="1">Uncharacterized protein</fullName>
    </submittedName>
</protein>
<name>A0ACB0KXI0_TRIPR</name>
<comment type="caution">
    <text evidence="1">The sequence shown here is derived from an EMBL/GenBank/DDBJ whole genome shotgun (WGS) entry which is preliminary data.</text>
</comment>
<evidence type="ECO:0000313" key="1">
    <source>
        <dbReference type="EMBL" id="CAJ2661006.1"/>
    </source>
</evidence>